<dbReference type="GO" id="GO:0008270">
    <property type="term" value="F:zinc ion binding"/>
    <property type="evidence" value="ECO:0007669"/>
    <property type="project" value="UniProtKB-KW"/>
</dbReference>
<dbReference type="PROSITE" id="PS50966">
    <property type="entry name" value="ZF_SWIM"/>
    <property type="match status" value="1"/>
</dbReference>
<dbReference type="InterPro" id="IPR007527">
    <property type="entry name" value="Znf_SWIM"/>
</dbReference>
<keyword evidence="1" id="KW-0863">Zinc-finger</keyword>
<dbReference type="AlphaFoldDB" id="A0A6J4K7W0"/>
<name>A0A6J4K7W0_9CHLR</name>
<feature type="domain" description="SWIM-type" evidence="2">
    <location>
        <begin position="55"/>
        <end position="89"/>
    </location>
</feature>
<proteinExistence type="predicted"/>
<accession>A0A6J4K7W0</accession>
<keyword evidence="1" id="KW-0479">Metal-binding</keyword>
<evidence type="ECO:0000313" key="3">
    <source>
        <dbReference type="EMBL" id="CAA9298530.1"/>
    </source>
</evidence>
<dbReference type="EMBL" id="CADCTK010001109">
    <property type="protein sequence ID" value="CAA9298530.1"/>
    <property type="molecule type" value="Genomic_DNA"/>
</dbReference>
<evidence type="ECO:0000256" key="1">
    <source>
        <dbReference type="PROSITE-ProRule" id="PRU00325"/>
    </source>
</evidence>
<gene>
    <name evidence="3" type="ORF">AVDCRST_MAG26-4623</name>
</gene>
<reference evidence="3" key="1">
    <citation type="submission" date="2020-02" db="EMBL/GenBank/DDBJ databases">
        <authorList>
            <person name="Meier V. D."/>
        </authorList>
    </citation>
    <scope>NUCLEOTIDE SEQUENCE</scope>
    <source>
        <strain evidence="3">AVDCRST_MAG26</strain>
    </source>
</reference>
<evidence type="ECO:0000259" key="2">
    <source>
        <dbReference type="PROSITE" id="PS50966"/>
    </source>
</evidence>
<sequence>MPRHDLLALTIDDLVLLANRGLVKRAQAEVQSGALEVALDENRSGTLTLRWSDGVTCTLPSDAPLADGRCTCPSTTLCRHLLRSVLAYQQLAPAHGGAPATPTSSVWDPGAIGDDELKTYIPRPKRAAARRLFDAGQVIELARSHRPVARFHSLGGMVRFLVRGDVRYTHCECAEPDPCSHVPLAVWAFRLLDPHAPGGFVTTSAAAIVVPSGLLDEVETALREVLGSGLANVPRPLLDRLRRLEAACPQEGLIWPADILADLVQQAEAYAAHDARFTPERVVELLGEWCMRSDAIKADTGAVPQLFVRGTPSDRTSDVGFARLIGLGCDVRVQRGSVELTALMQDSGSGALVSLSRAFADPPDATPDQRRSFRQLAQTLPIKGSSFAALGAGQLVAKGGKRTPAGAFTPGRAPFSLSPQTYAWETLRAPVLVDDFAELVARNAAAAPAGLRPRRVGEDVIVCPVASMEAVTFNAAQQALEAVLRDRNGDRAALVHPYTARGHDGFERLFGLLRTRPLELRFVCAHARRGPRGLLLAPISLLFESASGRIMCQPWIDAQEHTGEEAGLFGNAPPAAVSPDPVAHFQQQLATALSELCLLGLQAVDEQASRAWSEIVRCGSAAGFTRAIDPAERLSAALASRQRSLQWDEQAAAASVLQLAVLSNVMSEVLASGGGLQQA</sequence>
<organism evidence="3">
    <name type="scientific">uncultured Chloroflexia bacterium</name>
    <dbReference type="NCBI Taxonomy" id="1672391"/>
    <lineage>
        <taxon>Bacteria</taxon>
        <taxon>Bacillati</taxon>
        <taxon>Chloroflexota</taxon>
        <taxon>Chloroflexia</taxon>
        <taxon>environmental samples</taxon>
    </lineage>
</organism>
<keyword evidence="1" id="KW-0862">Zinc</keyword>
<protein>
    <recommendedName>
        <fullName evidence="2">SWIM-type domain-containing protein</fullName>
    </recommendedName>
</protein>